<accession>A0A1R1PEI6</accession>
<dbReference type="OrthoDB" id="5592268at2759"/>
<dbReference type="AlphaFoldDB" id="A0A1R1PEI6"/>
<comment type="caution">
    <text evidence="1">The sequence shown here is derived from an EMBL/GenBank/DDBJ whole genome shotgun (WGS) entry which is preliminary data.</text>
</comment>
<organism evidence="1 2">
    <name type="scientific">Zancudomyces culisetae</name>
    <name type="common">Gut fungus</name>
    <name type="synonym">Smittium culisetae</name>
    <dbReference type="NCBI Taxonomy" id="1213189"/>
    <lineage>
        <taxon>Eukaryota</taxon>
        <taxon>Fungi</taxon>
        <taxon>Fungi incertae sedis</taxon>
        <taxon>Zoopagomycota</taxon>
        <taxon>Kickxellomycotina</taxon>
        <taxon>Harpellomycetes</taxon>
        <taxon>Harpellales</taxon>
        <taxon>Legeriomycetaceae</taxon>
        <taxon>Zancudomyces</taxon>
    </lineage>
</organism>
<sequence length="174" mass="20499">MLVLRTMKNKSTGYSPAEMLYGIQMEIPSTWKPNGTNENEEEEFKNRIQLIKEDLPQIRELGIKGSVKAKKYDEVRYNRKVEIYNFKIGDFVLKLIEYEQAKLERVWEGPYKVENRLDKGTYIISDQFGNRDLVHGDILKQYNTSTYMIPEVTTTLKSKLRRFRQKAQDEGIHA</sequence>
<gene>
    <name evidence="1" type="ORF">AX774_g7215</name>
</gene>
<evidence type="ECO:0000313" key="1">
    <source>
        <dbReference type="EMBL" id="OMH79371.1"/>
    </source>
</evidence>
<reference evidence="2" key="1">
    <citation type="submission" date="2017-01" db="EMBL/GenBank/DDBJ databases">
        <authorList>
            <person name="Wang Y."/>
            <person name="White M."/>
            <person name="Kvist S."/>
            <person name="Moncalvo J.-M."/>
        </authorList>
    </citation>
    <scope>NUCLEOTIDE SEQUENCE [LARGE SCALE GENOMIC DNA]</scope>
    <source>
        <strain evidence="2">COL-18-3</strain>
    </source>
</reference>
<dbReference type="EMBL" id="LSSK01001570">
    <property type="protein sequence ID" value="OMH79371.1"/>
    <property type="molecule type" value="Genomic_DNA"/>
</dbReference>
<name>A0A1R1PEI6_ZANCU</name>
<dbReference type="Proteomes" id="UP000188320">
    <property type="component" value="Unassembled WGS sequence"/>
</dbReference>
<keyword evidence="2" id="KW-1185">Reference proteome</keyword>
<protein>
    <submittedName>
        <fullName evidence="1">Uncharacterized protein</fullName>
    </submittedName>
</protein>
<evidence type="ECO:0000313" key="2">
    <source>
        <dbReference type="Proteomes" id="UP000188320"/>
    </source>
</evidence>
<proteinExistence type="predicted"/>